<evidence type="ECO:0000256" key="10">
    <source>
        <dbReference type="ARBA" id="ARBA00022801"/>
    </source>
</evidence>
<evidence type="ECO:0000259" key="14">
    <source>
        <dbReference type="SMART" id="SM00849"/>
    </source>
</evidence>
<evidence type="ECO:0000256" key="1">
    <source>
        <dbReference type="ARBA" id="ARBA00001526"/>
    </source>
</evidence>
<dbReference type="Pfam" id="PF00753">
    <property type="entry name" value="Lactamase_B"/>
    <property type="match status" value="1"/>
</dbReference>
<organism evidence="15 16">
    <name type="scientific">Shewanella jiangmenensis</name>
    <dbReference type="NCBI Taxonomy" id="2837387"/>
    <lineage>
        <taxon>Bacteria</taxon>
        <taxon>Pseudomonadati</taxon>
        <taxon>Pseudomonadota</taxon>
        <taxon>Gammaproteobacteria</taxon>
        <taxon>Alteromonadales</taxon>
        <taxon>Shewanellaceae</taxon>
        <taxon>Shewanella</taxon>
    </lineage>
</organism>
<evidence type="ECO:0000256" key="13">
    <source>
        <dbReference type="SAM" id="SignalP"/>
    </source>
</evidence>
<dbReference type="InterPro" id="IPR001018">
    <property type="entry name" value="Beta-lactamase_class-B_CS"/>
</dbReference>
<dbReference type="EC" id="3.5.2.6" evidence="6"/>
<comment type="subcellular location">
    <subcellularLocation>
        <location evidence="3">Periplasm</location>
    </subcellularLocation>
</comment>
<evidence type="ECO:0000256" key="3">
    <source>
        <dbReference type="ARBA" id="ARBA00004418"/>
    </source>
</evidence>
<keyword evidence="9" id="KW-0574">Periplasm</keyword>
<evidence type="ECO:0000256" key="8">
    <source>
        <dbReference type="ARBA" id="ARBA00022729"/>
    </source>
</evidence>
<gene>
    <name evidence="15" type="ORF">KJI95_10770</name>
</gene>
<proteinExistence type="inferred from homology"/>
<keyword evidence="7" id="KW-0479">Metal-binding</keyword>
<evidence type="ECO:0000256" key="7">
    <source>
        <dbReference type="ARBA" id="ARBA00022723"/>
    </source>
</evidence>
<dbReference type="InterPro" id="IPR050855">
    <property type="entry name" value="NDM-1-like"/>
</dbReference>
<evidence type="ECO:0000313" key="16">
    <source>
        <dbReference type="Proteomes" id="UP001195903"/>
    </source>
</evidence>
<dbReference type="CDD" id="cd16282">
    <property type="entry name" value="metallo-hydrolase-like_MBL-fold"/>
    <property type="match status" value="1"/>
</dbReference>
<evidence type="ECO:0000256" key="11">
    <source>
        <dbReference type="ARBA" id="ARBA00022833"/>
    </source>
</evidence>
<dbReference type="InterPro" id="IPR001279">
    <property type="entry name" value="Metallo-B-lactamas"/>
</dbReference>
<keyword evidence="8 13" id="KW-0732">Signal</keyword>
<feature type="domain" description="Metallo-beta-lactamase" evidence="14">
    <location>
        <begin position="46"/>
        <end position="222"/>
    </location>
</feature>
<dbReference type="PANTHER" id="PTHR42951">
    <property type="entry name" value="METALLO-BETA-LACTAMASE DOMAIN-CONTAINING"/>
    <property type="match status" value="1"/>
</dbReference>
<feature type="chain" id="PRO_5046976834" description="beta-lactamase" evidence="13">
    <location>
        <begin position="21"/>
        <end position="292"/>
    </location>
</feature>
<evidence type="ECO:0000256" key="6">
    <source>
        <dbReference type="ARBA" id="ARBA00012865"/>
    </source>
</evidence>
<dbReference type="RefSeq" id="WP_214507192.1">
    <property type="nucleotide sequence ID" value="NZ_JAHEPS010000003.1"/>
</dbReference>
<sequence>MKAKHATLLLSLLLSLPLTAEEDRFAKVEITPTQLAPSVWLLEGAGGNIGVSSGDDGILIIDDQFAPLADKIAAALKATPGAQKSAMPRFIINTHYHGDHTGGNDHFGKHGTILAHDNVLKRLATDGKTPEGALPVVTFDAGINIRFNGETLKVMHLGPGHTDGDSLVIFERSGVVHMGDLFFKDRFPYIDLDGGGSVIGYRDNVERALSLISYDDKVIPGHGSLANRADLLKFKQMLDDSITWAKAAIASGKSLEQMQAEGLGEKYQSWSWNFIDEKKWIAILHRDLSAKS</sequence>
<accession>A0ABS5V5A3</accession>
<feature type="signal peptide" evidence="13">
    <location>
        <begin position="1"/>
        <end position="20"/>
    </location>
</feature>
<comment type="caution">
    <text evidence="15">The sequence shown here is derived from an EMBL/GenBank/DDBJ whole genome shotgun (WGS) entry which is preliminary data.</text>
</comment>
<dbReference type="EMBL" id="JAHEPS010000003">
    <property type="protein sequence ID" value="MBT1445007.1"/>
    <property type="molecule type" value="Genomic_DNA"/>
</dbReference>
<evidence type="ECO:0000256" key="4">
    <source>
        <dbReference type="ARBA" id="ARBA00005250"/>
    </source>
</evidence>
<dbReference type="Proteomes" id="UP001195903">
    <property type="component" value="Unassembled WGS sequence"/>
</dbReference>
<comment type="similarity">
    <text evidence="4">Belongs to the metallo-beta-lactamase superfamily. Class-B beta-lactamase family.</text>
</comment>
<evidence type="ECO:0000256" key="5">
    <source>
        <dbReference type="ARBA" id="ARBA00011245"/>
    </source>
</evidence>
<reference evidence="15 16" key="1">
    <citation type="submission" date="2021-05" db="EMBL/GenBank/DDBJ databases">
        <title>Shewanella sp. JM162201.</title>
        <authorList>
            <person name="Xu S."/>
            <person name="Li A."/>
        </authorList>
    </citation>
    <scope>NUCLEOTIDE SEQUENCE [LARGE SCALE GENOMIC DNA]</scope>
    <source>
        <strain evidence="15 16">JM162201</strain>
    </source>
</reference>
<keyword evidence="12" id="KW-0046">Antibiotic resistance</keyword>
<dbReference type="SMART" id="SM00849">
    <property type="entry name" value="Lactamase_B"/>
    <property type="match status" value="1"/>
</dbReference>
<evidence type="ECO:0000256" key="9">
    <source>
        <dbReference type="ARBA" id="ARBA00022764"/>
    </source>
</evidence>
<keyword evidence="11" id="KW-0862">Zinc</keyword>
<dbReference type="Gene3D" id="3.60.15.10">
    <property type="entry name" value="Ribonuclease Z/Hydroxyacylglutathione hydrolase-like"/>
    <property type="match status" value="1"/>
</dbReference>
<comment type="cofactor">
    <cofactor evidence="2">
        <name>Zn(2+)</name>
        <dbReference type="ChEBI" id="CHEBI:29105"/>
    </cofactor>
</comment>
<dbReference type="InterPro" id="IPR036866">
    <property type="entry name" value="RibonucZ/Hydroxyglut_hydro"/>
</dbReference>
<evidence type="ECO:0000256" key="2">
    <source>
        <dbReference type="ARBA" id="ARBA00001947"/>
    </source>
</evidence>
<keyword evidence="16" id="KW-1185">Reference proteome</keyword>
<comment type="subunit">
    <text evidence="5">Monomer.</text>
</comment>
<dbReference type="SUPFAM" id="SSF56281">
    <property type="entry name" value="Metallo-hydrolase/oxidoreductase"/>
    <property type="match status" value="1"/>
</dbReference>
<evidence type="ECO:0000256" key="12">
    <source>
        <dbReference type="ARBA" id="ARBA00023251"/>
    </source>
</evidence>
<dbReference type="PROSITE" id="PS00743">
    <property type="entry name" value="BETA_LACTAMASE_B_1"/>
    <property type="match status" value="1"/>
</dbReference>
<keyword evidence="10" id="KW-0378">Hydrolase</keyword>
<comment type="catalytic activity">
    <reaction evidence="1">
        <text>a beta-lactam + H2O = a substituted beta-amino acid</text>
        <dbReference type="Rhea" id="RHEA:20401"/>
        <dbReference type="ChEBI" id="CHEBI:15377"/>
        <dbReference type="ChEBI" id="CHEBI:35627"/>
        <dbReference type="ChEBI" id="CHEBI:140347"/>
        <dbReference type="EC" id="3.5.2.6"/>
    </reaction>
</comment>
<protein>
    <recommendedName>
        <fullName evidence="6">beta-lactamase</fullName>
        <ecNumber evidence="6">3.5.2.6</ecNumber>
    </recommendedName>
</protein>
<evidence type="ECO:0000313" key="15">
    <source>
        <dbReference type="EMBL" id="MBT1445007.1"/>
    </source>
</evidence>
<dbReference type="PANTHER" id="PTHR42951:SF4">
    <property type="entry name" value="ACYL-COENZYME A THIOESTERASE MBLAC2"/>
    <property type="match status" value="1"/>
</dbReference>
<name>A0ABS5V5A3_9GAMM</name>